<dbReference type="Pfam" id="PF00400">
    <property type="entry name" value="WD40"/>
    <property type="match status" value="8"/>
</dbReference>
<evidence type="ECO:0000256" key="4">
    <source>
        <dbReference type="SAM" id="Coils"/>
    </source>
</evidence>
<reference evidence="7" key="1">
    <citation type="journal article" date="2017" name="Nat. Microbiol.">
        <title>Global analysis of biosynthetic gene clusters reveals vast potential of secondary metabolite production in Penicillium species.</title>
        <authorList>
            <person name="Nielsen J.C."/>
            <person name="Grijseels S."/>
            <person name="Prigent S."/>
            <person name="Ji B."/>
            <person name="Dainat J."/>
            <person name="Nielsen K.F."/>
            <person name="Frisvad J.C."/>
            <person name="Workman M."/>
            <person name="Nielsen J."/>
        </authorList>
    </citation>
    <scope>NUCLEOTIDE SEQUENCE [LARGE SCALE GENOMIC DNA]</scope>
    <source>
        <strain evidence="7">IBT 31321</strain>
    </source>
</reference>
<dbReference type="EMBL" id="MDDG01000016">
    <property type="protein sequence ID" value="OQE34671.1"/>
    <property type="molecule type" value="Genomic_DNA"/>
</dbReference>
<dbReference type="InterPro" id="IPR001680">
    <property type="entry name" value="WD40_rpt"/>
</dbReference>
<dbReference type="PROSITE" id="PS00678">
    <property type="entry name" value="WD_REPEATS_1"/>
    <property type="match status" value="11"/>
</dbReference>
<name>A0A1V6U895_9EURO</name>
<feature type="domain" description="Nephrocystin 3-like N-terminal" evidence="5">
    <location>
        <begin position="262"/>
        <end position="425"/>
    </location>
</feature>
<dbReference type="InterPro" id="IPR019775">
    <property type="entry name" value="WD40_repeat_CS"/>
</dbReference>
<dbReference type="InterPro" id="IPR015943">
    <property type="entry name" value="WD40/YVTN_repeat-like_dom_sf"/>
</dbReference>
<feature type="repeat" description="WD" evidence="3">
    <location>
        <begin position="1174"/>
        <end position="1215"/>
    </location>
</feature>
<comment type="caution">
    <text evidence="6">The sequence shown here is derived from an EMBL/GenBank/DDBJ whole genome shotgun (WGS) entry which is preliminary data.</text>
</comment>
<evidence type="ECO:0000256" key="2">
    <source>
        <dbReference type="ARBA" id="ARBA00022737"/>
    </source>
</evidence>
<feature type="repeat" description="WD" evidence="3">
    <location>
        <begin position="838"/>
        <end position="879"/>
    </location>
</feature>
<feature type="repeat" description="WD" evidence="3">
    <location>
        <begin position="1048"/>
        <end position="1081"/>
    </location>
</feature>
<dbReference type="PROSITE" id="PS50082">
    <property type="entry name" value="WD_REPEATS_2"/>
    <property type="match status" value="12"/>
</dbReference>
<dbReference type="Pfam" id="PF25173">
    <property type="entry name" value="Beta-prop_WDR3_1st"/>
    <property type="match status" value="1"/>
</dbReference>
<feature type="repeat" description="WD" evidence="3">
    <location>
        <begin position="1258"/>
        <end position="1299"/>
    </location>
</feature>
<feature type="repeat" description="WD" evidence="3">
    <location>
        <begin position="1216"/>
        <end position="1257"/>
    </location>
</feature>
<feature type="coiled-coil region" evidence="4">
    <location>
        <begin position="104"/>
        <end position="134"/>
    </location>
</feature>
<evidence type="ECO:0000313" key="6">
    <source>
        <dbReference type="EMBL" id="OQE34671.1"/>
    </source>
</evidence>
<dbReference type="InterPro" id="IPR059179">
    <property type="entry name" value="MLKL-like_MCAfunc"/>
</dbReference>
<feature type="repeat" description="WD" evidence="3">
    <location>
        <begin position="1132"/>
        <end position="1173"/>
    </location>
</feature>
<organism evidence="6 7">
    <name type="scientific">Penicillium coprophilum</name>
    <dbReference type="NCBI Taxonomy" id="36646"/>
    <lineage>
        <taxon>Eukaryota</taxon>
        <taxon>Fungi</taxon>
        <taxon>Dikarya</taxon>
        <taxon>Ascomycota</taxon>
        <taxon>Pezizomycotina</taxon>
        <taxon>Eurotiomycetes</taxon>
        <taxon>Eurotiomycetidae</taxon>
        <taxon>Eurotiales</taxon>
        <taxon>Aspergillaceae</taxon>
        <taxon>Penicillium</taxon>
    </lineage>
</organism>
<feature type="repeat" description="WD" evidence="3">
    <location>
        <begin position="964"/>
        <end position="997"/>
    </location>
</feature>
<feature type="repeat" description="WD" evidence="3">
    <location>
        <begin position="1090"/>
        <end position="1131"/>
    </location>
</feature>
<keyword evidence="1 3" id="KW-0853">WD repeat</keyword>
<dbReference type="InterPro" id="IPR056884">
    <property type="entry name" value="NPHP3-like_N"/>
</dbReference>
<dbReference type="STRING" id="36646.A0A1V6U895"/>
<dbReference type="Proteomes" id="UP000191500">
    <property type="component" value="Unassembled WGS sequence"/>
</dbReference>
<dbReference type="SUPFAM" id="SSF50978">
    <property type="entry name" value="WD40 repeat-like"/>
    <property type="match status" value="2"/>
</dbReference>
<accession>A0A1V6U895</accession>
<dbReference type="Gene3D" id="3.40.50.300">
    <property type="entry name" value="P-loop containing nucleotide triphosphate hydrolases"/>
    <property type="match status" value="1"/>
</dbReference>
<evidence type="ECO:0000259" key="5">
    <source>
        <dbReference type="Pfam" id="PF24883"/>
    </source>
</evidence>
<dbReference type="CDD" id="cd21037">
    <property type="entry name" value="MLKL_NTD"/>
    <property type="match status" value="1"/>
</dbReference>
<feature type="repeat" description="WD" evidence="3">
    <location>
        <begin position="880"/>
        <end position="921"/>
    </location>
</feature>
<feature type="repeat" description="WD" evidence="3">
    <location>
        <begin position="796"/>
        <end position="837"/>
    </location>
</feature>
<dbReference type="InterPro" id="IPR020472">
    <property type="entry name" value="WD40_PAC1"/>
</dbReference>
<keyword evidence="2" id="KW-0677">Repeat</keyword>
<dbReference type="InterPro" id="IPR027417">
    <property type="entry name" value="P-loop_NTPase"/>
</dbReference>
<dbReference type="Pfam" id="PF24883">
    <property type="entry name" value="NPHP3_N"/>
    <property type="match status" value="1"/>
</dbReference>
<keyword evidence="7" id="KW-1185">Reference proteome</keyword>
<keyword evidence="4" id="KW-0175">Coiled coil</keyword>
<dbReference type="InterPro" id="IPR036322">
    <property type="entry name" value="WD40_repeat_dom_sf"/>
</dbReference>
<sequence>MNAISNSRIVGEITPDKTIPSWLDRAVGNSISLSVPTPLSASFQRFRILVPTSDTGTKATYDQITEFSSVSFLMDGLSTTASVVAVIQLAKGIVNICGGYIQGVKDSTEEIKSLQHQVADLQVALEKLSELRQRPGGNKVPTSQTLIDDANQSLKTLEKKIKPRSKRKFMSKPWARSLMWPLTRTEVKKILKELESYVSSFTFSLELYQSGLVTDVSHITDLIDRKIDFSKLPVADGAEFNSYENRNEAFCLPGTRAELLRQIAEWSVSPQGKCIFCLCGMAGTGKSTISRTVAESFEKNKLLGASFFFKRGEGDRGNAKRLFTTITKQIMAHIRVPYLELGVQKAISDDPDIAGKSLKEQFEKLLLQPLLSLKRSKDANPSMIIIVIDALDECEDDRDIKVILELLPRLSEAKAVHVRTFLTSRPDLPISRNFSKIATEDYQHLILHEIPEAVTERDISLFLDFRLSQIRKERLLPVDWPGVTDIRKLVTLSVPLFIFAATVCRIFDDDNWDPVDSLTEILTHRHEESKLAQTYLPVLNRFLKNKSEKQKEQLVQEFKDIVGAIVILQHPLSTSSLSRLIGLPEKLINLRLNPLHSVLRVPRNENKPVRLFHLSFRDFLLHEKTQFWVDEEDMHQMLTTRCFFVCDNLRRNVCGLPNDGTPRAEIDRQTIDDCLYPELQYSCRYWAYHLKHFLHWVEAMSILGLVSETVVIIDRLQLDMPSNKPHGISEFLLDAKRFILKNRQMADNVPLQLYSSGLVFAPKMAIIRKEFEKELPSRIWRLPEVEETWSAELQTLESHSGRVTSVAFSPDGGLLASGSDDNTIKLWDTASGALRQTLESHSDWVRSVDFSSNGRLLASGSDDNTIKLWDIATGTLHQTLKSHSDRVISVTFSPDSRALASSSVDRTVKLWDITKNTLYQTFEGHSDWVVSVAFSPNGRFLASGSIDKSVKLWDTTLGILHHTFNGHSDSVRSVAFSSLGQLLASGSDDRSIKLWDIGLGVLYHTFDGHSDSVRSVAFSSLGQLLASGSDDRSIKLWDISLGVSLQTLKGHLDPIRSVAFSVDGQLLASGSVDNTIKLWDIGINALHQTPESHSNRVRSVAFSPDSQLLASGSDDNTVKLWNTATGTLHLTLDSHSSWVRSVAFSPDSLIVASGSIDRTVKLWDTATGTLRQTLEGHSDRVWSVVFSHNGRLLASGSDDKTIKLWDIASGALYLTLEGHSGWVMSVAFSPDGRLLASGSNDKTVKLWDVATGALHLTLEGHSDWIKSVVFSSDGRTVASGSVDDTVKLWDTATGAPHQTLESQSGPIRSVALSEDGSYTSTNLGFLHAPSFCDKITSNSSRAKVEISILKHRWVTLNGEKALWLPPEYRPTCSAIKDSVLALGHASGRISFIGFCA</sequence>
<dbReference type="PRINTS" id="PR00320">
    <property type="entry name" value="GPROTEINBRPT"/>
</dbReference>
<dbReference type="SMART" id="SM00320">
    <property type="entry name" value="WD40"/>
    <property type="match status" value="12"/>
</dbReference>
<gene>
    <name evidence="6" type="ORF">PENCOP_c016G07939</name>
</gene>
<dbReference type="Gene3D" id="2.130.10.10">
    <property type="entry name" value="YVTN repeat-like/Quinoprotein amine dehydrogenase"/>
    <property type="match status" value="5"/>
</dbReference>
<dbReference type="PROSITE" id="PS50294">
    <property type="entry name" value="WD_REPEATS_REGION"/>
    <property type="match status" value="12"/>
</dbReference>
<evidence type="ECO:0000313" key="7">
    <source>
        <dbReference type="Proteomes" id="UP000191500"/>
    </source>
</evidence>
<proteinExistence type="predicted"/>
<dbReference type="SUPFAM" id="SSF52540">
    <property type="entry name" value="P-loop containing nucleoside triphosphate hydrolases"/>
    <property type="match status" value="1"/>
</dbReference>
<evidence type="ECO:0000256" key="3">
    <source>
        <dbReference type="PROSITE-ProRule" id="PRU00221"/>
    </source>
</evidence>
<protein>
    <recommendedName>
        <fullName evidence="5">Nephrocystin 3-like N-terminal domain-containing protein</fullName>
    </recommendedName>
</protein>
<feature type="repeat" description="WD" evidence="3">
    <location>
        <begin position="1006"/>
        <end position="1047"/>
    </location>
</feature>
<evidence type="ECO:0000256" key="1">
    <source>
        <dbReference type="ARBA" id="ARBA00022574"/>
    </source>
</evidence>
<feature type="repeat" description="WD" evidence="3">
    <location>
        <begin position="922"/>
        <end position="954"/>
    </location>
</feature>
<dbReference type="PANTHER" id="PTHR19879">
    <property type="entry name" value="TRANSCRIPTION INITIATION FACTOR TFIID"/>
    <property type="match status" value="1"/>
</dbReference>
<dbReference type="PANTHER" id="PTHR19879:SF9">
    <property type="entry name" value="TRANSCRIPTION INITIATION FACTOR TFIID SUBUNIT 5"/>
    <property type="match status" value="1"/>
</dbReference>
<dbReference type="CDD" id="cd00200">
    <property type="entry name" value="WD40"/>
    <property type="match status" value="2"/>
</dbReference>